<dbReference type="GO" id="GO:0016491">
    <property type="term" value="F:oxidoreductase activity"/>
    <property type="evidence" value="ECO:0007669"/>
    <property type="project" value="UniProtKB-KW"/>
</dbReference>
<dbReference type="InterPro" id="IPR006140">
    <property type="entry name" value="D-isomer_DH_NAD-bd"/>
</dbReference>
<dbReference type="InterPro" id="IPR050223">
    <property type="entry name" value="D-isomer_2-hydroxyacid_DH"/>
</dbReference>
<evidence type="ECO:0000259" key="3">
    <source>
        <dbReference type="Pfam" id="PF02826"/>
    </source>
</evidence>
<gene>
    <name evidence="4" type="ORF">MIMGU_mgv1a0107251mg</name>
</gene>
<dbReference type="GO" id="GO:0051287">
    <property type="term" value="F:NAD binding"/>
    <property type="evidence" value="ECO:0007669"/>
    <property type="project" value="InterPro"/>
</dbReference>
<evidence type="ECO:0000256" key="2">
    <source>
        <dbReference type="ARBA" id="ARBA00023002"/>
    </source>
</evidence>
<keyword evidence="5" id="KW-1185">Reference proteome</keyword>
<dbReference type="Proteomes" id="UP000030748">
    <property type="component" value="Unassembled WGS sequence"/>
</dbReference>
<sequence>ISLHPVLDKTTYHLINKERLAKMKKEAILINCSRGPVVDEVALVEHLRANPMFRVGLDVFEDEPYMKPGLSEMKNAIIVPHIASASKWTREGMAKLAALNVLGKIKGYPVWSDPNRVDPFLNDNAPAPAACPSIVNSKALGLPVSKL</sequence>
<dbReference type="SUPFAM" id="SSF51735">
    <property type="entry name" value="NAD(P)-binding Rossmann-fold domains"/>
    <property type="match status" value="1"/>
</dbReference>
<proteinExistence type="inferred from homology"/>
<dbReference type="STRING" id="4155.A0A022RKE7"/>
<dbReference type="PANTHER" id="PTHR10996:SF257">
    <property type="entry name" value="GLYOXYLATE REDUCTASE 1"/>
    <property type="match status" value="1"/>
</dbReference>
<dbReference type="PANTHER" id="PTHR10996">
    <property type="entry name" value="2-HYDROXYACID DEHYDROGENASE-RELATED"/>
    <property type="match status" value="1"/>
</dbReference>
<comment type="similarity">
    <text evidence="1">Belongs to the D-isomer specific 2-hydroxyacid dehydrogenase family.</text>
</comment>
<dbReference type="EMBL" id="KI630401">
    <property type="protein sequence ID" value="EYU40444.1"/>
    <property type="molecule type" value="Genomic_DNA"/>
</dbReference>
<dbReference type="Pfam" id="PF02826">
    <property type="entry name" value="2-Hacid_dh_C"/>
    <property type="match status" value="1"/>
</dbReference>
<protein>
    <recommendedName>
        <fullName evidence="3">D-isomer specific 2-hydroxyacid dehydrogenase NAD-binding domain-containing protein</fullName>
    </recommendedName>
</protein>
<keyword evidence="2" id="KW-0560">Oxidoreductase</keyword>
<dbReference type="InterPro" id="IPR036291">
    <property type="entry name" value="NAD(P)-bd_dom_sf"/>
</dbReference>
<evidence type="ECO:0000313" key="5">
    <source>
        <dbReference type="Proteomes" id="UP000030748"/>
    </source>
</evidence>
<reference evidence="4 5" key="1">
    <citation type="journal article" date="2013" name="Proc. Natl. Acad. Sci. U.S.A.">
        <title>Fine-scale variation in meiotic recombination in Mimulus inferred from population shotgun sequencing.</title>
        <authorList>
            <person name="Hellsten U."/>
            <person name="Wright K.M."/>
            <person name="Jenkins J."/>
            <person name="Shu S."/>
            <person name="Yuan Y."/>
            <person name="Wessler S.R."/>
            <person name="Schmutz J."/>
            <person name="Willis J.H."/>
            <person name="Rokhsar D.S."/>
        </authorList>
    </citation>
    <scope>NUCLEOTIDE SEQUENCE [LARGE SCALE GENOMIC DNA]</scope>
    <source>
        <strain evidence="5">cv. DUN x IM62</strain>
    </source>
</reference>
<accession>A0A022RKE7</accession>
<name>A0A022RKE7_ERYGU</name>
<evidence type="ECO:0000313" key="4">
    <source>
        <dbReference type="EMBL" id="EYU40444.1"/>
    </source>
</evidence>
<evidence type="ECO:0000256" key="1">
    <source>
        <dbReference type="ARBA" id="ARBA00005854"/>
    </source>
</evidence>
<organism evidence="4 5">
    <name type="scientific">Erythranthe guttata</name>
    <name type="common">Yellow monkey flower</name>
    <name type="synonym">Mimulus guttatus</name>
    <dbReference type="NCBI Taxonomy" id="4155"/>
    <lineage>
        <taxon>Eukaryota</taxon>
        <taxon>Viridiplantae</taxon>
        <taxon>Streptophyta</taxon>
        <taxon>Embryophyta</taxon>
        <taxon>Tracheophyta</taxon>
        <taxon>Spermatophyta</taxon>
        <taxon>Magnoliopsida</taxon>
        <taxon>eudicotyledons</taxon>
        <taxon>Gunneridae</taxon>
        <taxon>Pentapetalae</taxon>
        <taxon>asterids</taxon>
        <taxon>lamiids</taxon>
        <taxon>Lamiales</taxon>
        <taxon>Phrymaceae</taxon>
        <taxon>Erythranthe</taxon>
    </lineage>
</organism>
<dbReference type="AlphaFoldDB" id="A0A022RKE7"/>
<feature type="non-terminal residue" evidence="4">
    <location>
        <position position="1"/>
    </location>
</feature>
<dbReference type="Gene3D" id="3.40.50.720">
    <property type="entry name" value="NAD(P)-binding Rossmann-like Domain"/>
    <property type="match status" value="2"/>
</dbReference>
<feature type="domain" description="D-isomer specific 2-hydroxyacid dehydrogenase NAD-binding" evidence="3">
    <location>
        <begin position="1"/>
        <end position="83"/>
    </location>
</feature>